<dbReference type="GO" id="GO:0006952">
    <property type="term" value="P:defense response"/>
    <property type="evidence" value="ECO:0007669"/>
    <property type="project" value="UniProtKB-KW"/>
</dbReference>
<protein>
    <submittedName>
        <fullName evidence="5">Disease resistance protein</fullName>
    </submittedName>
</protein>
<dbReference type="Proteomes" id="UP000236291">
    <property type="component" value="Unassembled WGS sequence"/>
</dbReference>
<reference evidence="5 6" key="2">
    <citation type="journal article" date="2017" name="Front. Plant Sci.">
        <title>Gene Classification and Mining of Molecular Markers Useful in Red Clover (Trifolium pratense) Breeding.</title>
        <authorList>
            <person name="Istvanek J."/>
            <person name="Dluhosova J."/>
            <person name="Dluhos P."/>
            <person name="Patkova L."/>
            <person name="Nedelnik J."/>
            <person name="Repkova J."/>
        </authorList>
    </citation>
    <scope>NUCLEOTIDE SEQUENCE [LARGE SCALE GENOMIC DNA]</scope>
    <source>
        <strain evidence="6">cv. Tatra</strain>
        <tissue evidence="5">Young leaves</tissue>
    </source>
</reference>
<dbReference type="EMBL" id="ASHM01067708">
    <property type="protein sequence ID" value="PNX54367.1"/>
    <property type="molecule type" value="Genomic_DNA"/>
</dbReference>
<organism evidence="5 6">
    <name type="scientific">Trifolium pratense</name>
    <name type="common">Red clover</name>
    <dbReference type="NCBI Taxonomy" id="57577"/>
    <lineage>
        <taxon>Eukaryota</taxon>
        <taxon>Viridiplantae</taxon>
        <taxon>Streptophyta</taxon>
        <taxon>Embryophyta</taxon>
        <taxon>Tracheophyta</taxon>
        <taxon>Spermatophyta</taxon>
        <taxon>Magnoliopsida</taxon>
        <taxon>eudicotyledons</taxon>
        <taxon>Gunneridae</taxon>
        <taxon>Pentapetalae</taxon>
        <taxon>rosids</taxon>
        <taxon>fabids</taxon>
        <taxon>Fabales</taxon>
        <taxon>Fabaceae</taxon>
        <taxon>Papilionoideae</taxon>
        <taxon>50 kb inversion clade</taxon>
        <taxon>NPAAA clade</taxon>
        <taxon>Hologalegina</taxon>
        <taxon>IRL clade</taxon>
        <taxon>Trifolieae</taxon>
        <taxon>Trifolium</taxon>
    </lineage>
</organism>
<dbReference type="AlphaFoldDB" id="A0A2K3JK07"/>
<keyword evidence="2" id="KW-0547">Nucleotide-binding</keyword>
<evidence type="ECO:0000313" key="6">
    <source>
        <dbReference type="Proteomes" id="UP000236291"/>
    </source>
</evidence>
<gene>
    <name evidence="5" type="ORF">L195_g047985</name>
</gene>
<sequence length="85" mass="9361">MAVAAVGEAFLSAFIEVVLDRLASPQVVDLIRGKKVGVNLVQRLKNTLYAVEVVLNDAEQKQFKDSAVNKWLDDLKDAVYVADDI</sequence>
<dbReference type="Gene3D" id="1.20.5.4130">
    <property type="match status" value="1"/>
</dbReference>
<dbReference type="GO" id="GO:0000166">
    <property type="term" value="F:nucleotide binding"/>
    <property type="evidence" value="ECO:0007669"/>
    <property type="project" value="UniProtKB-KW"/>
</dbReference>
<evidence type="ECO:0000256" key="3">
    <source>
        <dbReference type="ARBA" id="ARBA00022821"/>
    </source>
</evidence>
<evidence type="ECO:0000313" key="5">
    <source>
        <dbReference type="EMBL" id="PNX54367.1"/>
    </source>
</evidence>
<feature type="domain" description="Disease resistance N-terminal" evidence="4">
    <location>
        <begin position="10"/>
        <end position="85"/>
    </location>
</feature>
<dbReference type="STRING" id="57577.A0A2K3JK07"/>
<evidence type="ECO:0000256" key="2">
    <source>
        <dbReference type="ARBA" id="ARBA00022741"/>
    </source>
</evidence>
<name>A0A2K3JK07_TRIPR</name>
<evidence type="ECO:0000256" key="1">
    <source>
        <dbReference type="ARBA" id="ARBA00022737"/>
    </source>
</evidence>
<keyword evidence="1" id="KW-0677">Repeat</keyword>
<proteinExistence type="predicted"/>
<evidence type="ECO:0000259" key="4">
    <source>
        <dbReference type="Pfam" id="PF18052"/>
    </source>
</evidence>
<comment type="caution">
    <text evidence="5">The sequence shown here is derived from an EMBL/GenBank/DDBJ whole genome shotgun (WGS) entry which is preliminary data.</text>
</comment>
<accession>A0A2K3JK07</accession>
<keyword evidence="3" id="KW-0611">Plant defense</keyword>
<reference evidence="5 6" key="1">
    <citation type="journal article" date="2014" name="Am. J. Bot.">
        <title>Genome assembly and annotation for red clover (Trifolium pratense; Fabaceae).</title>
        <authorList>
            <person name="Istvanek J."/>
            <person name="Jaros M."/>
            <person name="Krenek A."/>
            <person name="Repkova J."/>
        </authorList>
    </citation>
    <scope>NUCLEOTIDE SEQUENCE [LARGE SCALE GENOMIC DNA]</scope>
    <source>
        <strain evidence="6">cv. Tatra</strain>
        <tissue evidence="5">Young leaves</tissue>
    </source>
</reference>
<dbReference type="Pfam" id="PF18052">
    <property type="entry name" value="Rx_N"/>
    <property type="match status" value="1"/>
</dbReference>
<dbReference type="InterPro" id="IPR041118">
    <property type="entry name" value="Rx_N"/>
</dbReference>
<feature type="non-terminal residue" evidence="5">
    <location>
        <position position="85"/>
    </location>
</feature>